<feature type="domain" description="ABC transporter" evidence="11">
    <location>
        <begin position="417"/>
        <end position="640"/>
    </location>
</feature>
<keyword evidence="2" id="KW-0813">Transport</keyword>
<proteinExistence type="predicted"/>
<evidence type="ECO:0000256" key="5">
    <source>
        <dbReference type="ARBA" id="ARBA00022741"/>
    </source>
</evidence>
<keyword evidence="4" id="KW-0677">Repeat</keyword>
<evidence type="ECO:0000313" key="13">
    <source>
        <dbReference type="EMBL" id="CAH1284755.1"/>
    </source>
</evidence>
<keyword evidence="14" id="KW-1185">Reference proteome</keyword>
<feature type="transmembrane region" description="Helical" evidence="10">
    <location>
        <begin position="329"/>
        <end position="347"/>
    </location>
</feature>
<dbReference type="FunFam" id="1.20.1560.10:FF:000026">
    <property type="entry name" value="Multidrug resistance-associated protein lethal(2)03659"/>
    <property type="match status" value="1"/>
</dbReference>
<comment type="subcellular location">
    <subcellularLocation>
        <location evidence="1">Membrane</location>
        <topology evidence="1">Multi-pass membrane protein</topology>
    </subcellularLocation>
</comment>
<evidence type="ECO:0000256" key="6">
    <source>
        <dbReference type="ARBA" id="ARBA00022840"/>
    </source>
</evidence>
<dbReference type="Proteomes" id="UP001153709">
    <property type="component" value="Chromosome 8"/>
</dbReference>
<dbReference type="PANTHER" id="PTHR24223">
    <property type="entry name" value="ATP-BINDING CASSETTE SUB-FAMILY C"/>
    <property type="match status" value="1"/>
</dbReference>
<dbReference type="PROSITE" id="PS50929">
    <property type="entry name" value="ABC_TM1F"/>
    <property type="match status" value="2"/>
</dbReference>
<accession>A0A9P0H0P5</accession>
<feature type="transmembrane region" description="Helical" evidence="10">
    <location>
        <begin position="353"/>
        <end position="373"/>
    </location>
</feature>
<feature type="transmembrane region" description="Helical" evidence="10">
    <location>
        <begin position="236"/>
        <end position="257"/>
    </location>
</feature>
<dbReference type="PANTHER" id="PTHR24223:SF415">
    <property type="entry name" value="FI20190P1"/>
    <property type="match status" value="1"/>
</dbReference>
<sequence length="1372" mass="154172">MDSTKKYVKNSPEEKANFLSKIFLWWFLPFFKYGYKNDVELKDIYNATKPDMSESLGDQLQKNWEEQIKKCDQSQNKNKPSLKSAIVKTYLKMYTASGVMIFLQFIVIRMLQPIVLAEYINFFDKKHGIKPNEVGWLLASGVVIMAFLNVILLHNTFLNTQRVGMRVRIAVGSLLYRKLLKLNHTSLGKTAAGQLVNLLSNDLQRFDYAAVFLHYIWVMPINSAISFYIMYRTCNLVAALTGMGAVILEALPLQSYLSRLQGQLRGKIAVRTDTRIKLMSEITSGIQVIKMYAWEKPFEKVVELARRLEIDSITKSSYIHGMLSSMSVFTERFALFIVVITFVLMEGRISGDIVFSMAQLVNTVQLIFAMFFPRALSTYAEAKVSIKRIEEFLLLEETAPKKKLGEKGTLAGKPGEIELFNATASWSENPIVPTLVDLNLHLTPGTLCCVVGNVGAGKSSTLHLLLKELSPTNGKVNVFGNVAYASQEPWLFVSNVRENILFGRPYDKKRYQDVIRVCSLERDLKELPHGDKTLVGERGAALSGGQKARVNLARAVYSEADIYLFDDPLSAVDTKVGRHLFDECMVKYLKNKTRILVTHQLQYMKKADIIVILNNGRIEKAANFSALSQDELNVLQQEPEPEENEKEVNKERSKLERSESAVSEKSLRLERYQSNTSLTVSEEPEDKSNDREEEVEQGTVPLSTFVEYFRSGAGVFFLTVTAAAFIFAQAFTNITDLWLTHWTNVEGKYYADMLAKNVKNTTEVNSNNLTNAVNTLLPLLTSAAPLLSTLPTLPTNISVMESIPTISSAIDTTTVRIEAEEPYDQKTYIIIYTILMFSSMILLTLRSFLYFIVCMSSSRALHNKMFSNILQAPMRFFDTNPSGRILNRFSKDMGAIDEMLPKTGIDTIQIFTVLVGVLVLVFIVTPLMIIPTILIGFLFYYCRNVYLASAQSIKRWEGVAKAPVFSHVSATLQGISTIRASNSEEMVIKEFDVLQDQHTGTYVCFLVSSTAFGLYLDIISTMFLALLTYQFLIFSTDSTAGGNVGLVLSQSLILTGMLQYGVRQTAEAISNMISVERVLQYTKLEKEGPFESLTKPPRDWPEKGKIIFKNTFLRYSLDVPPALKNLNIEVNSGEKVGIVGRTGAGKSTLIASLFRLAPIEGTISIDNLNTAEIGLKDLRLNVSIIPQEPILFSESVRYNLDPFEKYSDEILWKAIENVELKHVITDLNQTVSEGGSNFSAGQRQLLCLARAIVRNNKVLVMDEATANVDPGTDALIQKTIRERFKDCTVLTIAHRLNTVMDSDRVLVMDAGEAVEFDHPYTLLQNPNGYFSRMLKETGPAMEEMLKAVAKEDYNKKHGGKLEIKSVEEKKVE</sequence>
<dbReference type="GO" id="GO:0016020">
    <property type="term" value="C:membrane"/>
    <property type="evidence" value="ECO:0007669"/>
    <property type="project" value="UniProtKB-SubCell"/>
</dbReference>
<evidence type="ECO:0000256" key="9">
    <source>
        <dbReference type="SAM" id="MobiDB-lite"/>
    </source>
</evidence>
<evidence type="ECO:0000256" key="3">
    <source>
        <dbReference type="ARBA" id="ARBA00022692"/>
    </source>
</evidence>
<dbReference type="Gene3D" id="1.20.1560.10">
    <property type="entry name" value="ABC transporter type 1, transmembrane domain"/>
    <property type="match status" value="2"/>
</dbReference>
<dbReference type="FunFam" id="1.20.1560.10:FF:000014">
    <property type="entry name" value="Multidrug resistance-associated protein member 4"/>
    <property type="match status" value="1"/>
</dbReference>
<feature type="domain" description="ABC transmembrane type-1" evidence="12">
    <location>
        <begin position="107"/>
        <end position="373"/>
    </location>
</feature>
<reference evidence="13" key="1">
    <citation type="submission" date="2022-01" db="EMBL/GenBank/DDBJ databases">
        <authorList>
            <person name="King R."/>
        </authorList>
    </citation>
    <scope>NUCLEOTIDE SEQUENCE</scope>
</reference>
<evidence type="ECO:0000259" key="11">
    <source>
        <dbReference type="PROSITE" id="PS50893"/>
    </source>
</evidence>
<evidence type="ECO:0000259" key="12">
    <source>
        <dbReference type="PROSITE" id="PS50929"/>
    </source>
</evidence>
<keyword evidence="8 10" id="KW-0472">Membrane</keyword>
<feature type="transmembrane region" description="Helical" evidence="10">
    <location>
        <begin position="1044"/>
        <end position="1062"/>
    </location>
</feature>
<organism evidence="13 14">
    <name type="scientific">Diabrotica balteata</name>
    <name type="common">Banded cucumber beetle</name>
    <dbReference type="NCBI Taxonomy" id="107213"/>
    <lineage>
        <taxon>Eukaryota</taxon>
        <taxon>Metazoa</taxon>
        <taxon>Ecdysozoa</taxon>
        <taxon>Arthropoda</taxon>
        <taxon>Hexapoda</taxon>
        <taxon>Insecta</taxon>
        <taxon>Pterygota</taxon>
        <taxon>Neoptera</taxon>
        <taxon>Endopterygota</taxon>
        <taxon>Coleoptera</taxon>
        <taxon>Polyphaga</taxon>
        <taxon>Cucujiformia</taxon>
        <taxon>Chrysomeloidea</taxon>
        <taxon>Chrysomelidae</taxon>
        <taxon>Galerucinae</taxon>
        <taxon>Diabroticina</taxon>
        <taxon>Diabroticites</taxon>
        <taxon>Diabrotica</taxon>
    </lineage>
</organism>
<keyword evidence="5" id="KW-0547">Nucleotide-binding</keyword>
<dbReference type="PROSITE" id="PS50893">
    <property type="entry name" value="ABC_TRANSPORTER_2"/>
    <property type="match status" value="2"/>
</dbReference>
<evidence type="ECO:0000256" key="1">
    <source>
        <dbReference type="ARBA" id="ARBA00004141"/>
    </source>
</evidence>
<feature type="transmembrane region" description="Helical" evidence="10">
    <location>
        <begin position="908"/>
        <end position="941"/>
    </location>
</feature>
<evidence type="ECO:0000313" key="14">
    <source>
        <dbReference type="Proteomes" id="UP001153709"/>
    </source>
</evidence>
<dbReference type="EMBL" id="OU898283">
    <property type="protein sequence ID" value="CAH1284755.1"/>
    <property type="molecule type" value="Genomic_DNA"/>
</dbReference>
<dbReference type="InterPro" id="IPR036640">
    <property type="entry name" value="ABC1_TM_sf"/>
</dbReference>
<feature type="transmembrane region" description="Helical" evidence="10">
    <location>
        <begin position="713"/>
        <end position="732"/>
    </location>
</feature>
<dbReference type="SUPFAM" id="SSF90123">
    <property type="entry name" value="ABC transporter transmembrane region"/>
    <property type="match status" value="2"/>
</dbReference>
<dbReference type="InterPro" id="IPR027417">
    <property type="entry name" value="P-loop_NTPase"/>
</dbReference>
<dbReference type="InterPro" id="IPR003439">
    <property type="entry name" value="ABC_transporter-like_ATP-bd"/>
</dbReference>
<feature type="domain" description="ABC transmembrane type-1" evidence="12">
    <location>
        <begin position="828"/>
        <end position="1074"/>
    </location>
</feature>
<evidence type="ECO:0000256" key="8">
    <source>
        <dbReference type="ARBA" id="ARBA00023136"/>
    </source>
</evidence>
<feature type="transmembrane region" description="Helical" evidence="10">
    <location>
        <begin position="93"/>
        <end position="116"/>
    </location>
</feature>
<dbReference type="CDD" id="cd18580">
    <property type="entry name" value="ABC_6TM_ABCC_D2"/>
    <property type="match status" value="1"/>
</dbReference>
<dbReference type="InterPro" id="IPR017871">
    <property type="entry name" value="ABC_transporter-like_CS"/>
</dbReference>
<keyword evidence="6" id="KW-0067">ATP-binding</keyword>
<feature type="region of interest" description="Disordered" evidence="9">
    <location>
        <begin position="636"/>
        <end position="698"/>
    </location>
</feature>
<dbReference type="FunFam" id="3.40.50.300:FF:000973">
    <property type="entry name" value="Multidrug resistance-associated protein 4"/>
    <property type="match status" value="1"/>
</dbReference>
<dbReference type="SUPFAM" id="SSF52540">
    <property type="entry name" value="P-loop containing nucleoside triphosphate hydrolases"/>
    <property type="match status" value="2"/>
</dbReference>
<dbReference type="FunFam" id="3.40.50.300:FF:000163">
    <property type="entry name" value="Multidrug resistance-associated protein member 4"/>
    <property type="match status" value="1"/>
</dbReference>
<dbReference type="PROSITE" id="PS00211">
    <property type="entry name" value="ABC_TRANSPORTER_1"/>
    <property type="match status" value="2"/>
</dbReference>
<dbReference type="GO" id="GO:0016887">
    <property type="term" value="F:ATP hydrolysis activity"/>
    <property type="evidence" value="ECO:0007669"/>
    <property type="project" value="InterPro"/>
</dbReference>
<evidence type="ECO:0000256" key="2">
    <source>
        <dbReference type="ARBA" id="ARBA00022448"/>
    </source>
</evidence>
<feature type="transmembrane region" description="Helical" evidence="10">
    <location>
        <begin position="829"/>
        <end position="855"/>
    </location>
</feature>
<feature type="transmembrane region" description="Helical" evidence="10">
    <location>
        <begin position="136"/>
        <end position="158"/>
    </location>
</feature>
<feature type="transmembrane region" description="Helical" evidence="10">
    <location>
        <begin position="208"/>
        <end position="230"/>
    </location>
</feature>
<dbReference type="InterPro" id="IPR003593">
    <property type="entry name" value="AAA+_ATPase"/>
</dbReference>
<gene>
    <name evidence="13" type="ORF">DIABBA_LOCUS12041</name>
</gene>
<dbReference type="CDD" id="cd03250">
    <property type="entry name" value="ABCC_MRP_domain1"/>
    <property type="match status" value="1"/>
</dbReference>
<dbReference type="GO" id="GO:0140359">
    <property type="term" value="F:ABC-type transporter activity"/>
    <property type="evidence" value="ECO:0007669"/>
    <property type="project" value="InterPro"/>
</dbReference>
<evidence type="ECO:0000256" key="4">
    <source>
        <dbReference type="ARBA" id="ARBA00022737"/>
    </source>
</evidence>
<keyword evidence="3 10" id="KW-0812">Transmembrane</keyword>
<keyword evidence="7 10" id="KW-1133">Transmembrane helix</keyword>
<feature type="transmembrane region" description="Helical" evidence="10">
    <location>
        <begin position="1012"/>
        <end position="1032"/>
    </location>
</feature>
<dbReference type="InterPro" id="IPR044726">
    <property type="entry name" value="ABCC_6TM_D2"/>
</dbReference>
<name>A0A9P0H0P5_DIABA</name>
<dbReference type="OrthoDB" id="6500128at2759"/>
<dbReference type="InterPro" id="IPR050173">
    <property type="entry name" value="ABC_transporter_C-like"/>
</dbReference>
<protein>
    <recommendedName>
        <fullName evidence="15">Multidrug resistance-associated protein 4-like</fullName>
    </recommendedName>
</protein>
<dbReference type="Gene3D" id="3.40.50.300">
    <property type="entry name" value="P-loop containing nucleotide triphosphate hydrolases"/>
    <property type="match status" value="2"/>
</dbReference>
<dbReference type="SMART" id="SM00382">
    <property type="entry name" value="AAA"/>
    <property type="match status" value="2"/>
</dbReference>
<dbReference type="InterPro" id="IPR011527">
    <property type="entry name" value="ABC1_TM_dom"/>
</dbReference>
<dbReference type="CDD" id="cd03244">
    <property type="entry name" value="ABCC_MRP_domain2"/>
    <property type="match status" value="1"/>
</dbReference>
<evidence type="ECO:0000256" key="10">
    <source>
        <dbReference type="SAM" id="Phobius"/>
    </source>
</evidence>
<dbReference type="Pfam" id="PF00664">
    <property type="entry name" value="ABC_membrane"/>
    <property type="match status" value="2"/>
</dbReference>
<evidence type="ECO:0008006" key="15">
    <source>
        <dbReference type="Google" id="ProtNLM"/>
    </source>
</evidence>
<feature type="domain" description="ABC transporter" evidence="11">
    <location>
        <begin position="1106"/>
        <end position="1335"/>
    </location>
</feature>
<evidence type="ECO:0000256" key="7">
    <source>
        <dbReference type="ARBA" id="ARBA00022989"/>
    </source>
</evidence>
<dbReference type="Pfam" id="PF00005">
    <property type="entry name" value="ABC_tran"/>
    <property type="match status" value="2"/>
</dbReference>
<feature type="compositionally biased region" description="Basic and acidic residues" evidence="9">
    <location>
        <begin position="646"/>
        <end position="659"/>
    </location>
</feature>
<dbReference type="GO" id="GO:0005524">
    <property type="term" value="F:ATP binding"/>
    <property type="evidence" value="ECO:0007669"/>
    <property type="project" value="UniProtKB-KW"/>
</dbReference>